<evidence type="ECO:0000313" key="2">
    <source>
        <dbReference type="EMBL" id="GEO97084.1"/>
    </source>
</evidence>
<organism evidence="2 3">
    <name type="scientific">Kocuria turfanensis</name>
    <dbReference type="NCBI Taxonomy" id="388357"/>
    <lineage>
        <taxon>Bacteria</taxon>
        <taxon>Bacillati</taxon>
        <taxon>Actinomycetota</taxon>
        <taxon>Actinomycetes</taxon>
        <taxon>Micrococcales</taxon>
        <taxon>Micrococcaceae</taxon>
        <taxon>Kocuria</taxon>
    </lineage>
</organism>
<name>A0A512IHC9_9MICC</name>
<comment type="caution">
    <text evidence="2">The sequence shown here is derived from an EMBL/GenBank/DDBJ whole genome shotgun (WGS) entry which is preliminary data.</text>
</comment>
<feature type="region of interest" description="Disordered" evidence="1">
    <location>
        <begin position="32"/>
        <end position="59"/>
    </location>
</feature>
<evidence type="ECO:0000313" key="3">
    <source>
        <dbReference type="Proteomes" id="UP000321103"/>
    </source>
</evidence>
<sequence length="114" mass="11881">MCSCNGHIAHAFTTTTSDPLLWVTQVTRASVRGSDDEVGLPAAGRSTTAGAPGDLSNPLRRAPAAACCPRLPSRGSLPAAPFLRRHFRTTSFAPCRAGPRPLCPAALSGRSARQ</sequence>
<protein>
    <submittedName>
        <fullName evidence="2">Uncharacterized protein</fullName>
    </submittedName>
</protein>
<keyword evidence="3" id="KW-1185">Reference proteome</keyword>
<dbReference type="EMBL" id="BJZS01000105">
    <property type="protein sequence ID" value="GEO97084.1"/>
    <property type="molecule type" value="Genomic_DNA"/>
</dbReference>
<accession>A0A512IHC9</accession>
<reference evidence="2 3" key="1">
    <citation type="submission" date="2019-07" db="EMBL/GenBank/DDBJ databases">
        <title>Whole genome shotgun sequence of Kocuria turfanensis NBRC 107627.</title>
        <authorList>
            <person name="Hosoyama A."/>
            <person name="Uohara A."/>
            <person name="Ohji S."/>
            <person name="Ichikawa N."/>
        </authorList>
    </citation>
    <scope>NUCLEOTIDE SEQUENCE [LARGE SCALE GENOMIC DNA]</scope>
    <source>
        <strain evidence="2 3">NBRC 107627</strain>
    </source>
</reference>
<proteinExistence type="predicted"/>
<gene>
    <name evidence="2" type="ORF">KTU01_32070</name>
</gene>
<dbReference type="Proteomes" id="UP000321103">
    <property type="component" value="Unassembled WGS sequence"/>
</dbReference>
<evidence type="ECO:0000256" key="1">
    <source>
        <dbReference type="SAM" id="MobiDB-lite"/>
    </source>
</evidence>
<dbReference type="AlphaFoldDB" id="A0A512IHC9"/>